<protein>
    <submittedName>
        <fullName evidence="1">Uncharacterized protein</fullName>
    </submittedName>
</protein>
<reference evidence="1" key="1">
    <citation type="submission" date="2015-08" db="EMBL/GenBank/DDBJ databases">
        <authorList>
            <person name="Babu N.S."/>
            <person name="Beckwith C.J."/>
            <person name="Beseler K.G."/>
            <person name="Brison A."/>
            <person name="Carone J.V."/>
            <person name="Caskin T.P."/>
            <person name="Diamond M."/>
            <person name="Durham M.E."/>
            <person name="Foxe J.M."/>
            <person name="Go M."/>
            <person name="Henderson B.A."/>
            <person name="Jones I.B."/>
            <person name="McGettigan J.A."/>
            <person name="Micheletti S.J."/>
            <person name="Nasrallah M.E."/>
            <person name="Ortiz D."/>
            <person name="Piller C.R."/>
            <person name="Privatt S.R."/>
            <person name="Schneider S.L."/>
            <person name="Sharp S."/>
            <person name="Smith T.C."/>
            <person name="Stanton J.D."/>
            <person name="Ullery H.E."/>
            <person name="Wilson R.J."/>
            <person name="Serrano M.G."/>
            <person name="Buck G."/>
            <person name="Lee V."/>
            <person name="Wang Y."/>
            <person name="Carvalho R."/>
            <person name="Voegtly L."/>
            <person name="Shi R."/>
            <person name="Duckworth R."/>
            <person name="Johnson A."/>
            <person name="Loviza R."/>
            <person name="Walstead R."/>
            <person name="Shah Z."/>
            <person name="Kiflezghi M."/>
            <person name="Wade K."/>
            <person name="Ball S.L."/>
            <person name="Bradley K.W."/>
            <person name="Asai D.J."/>
            <person name="Bowman C.A."/>
            <person name="Russell D.A."/>
            <person name="Pope W.H."/>
            <person name="Jacobs-Sera D."/>
            <person name="Hendrix R.W."/>
            <person name="Hatfull G.F."/>
        </authorList>
    </citation>
    <scope>NUCLEOTIDE SEQUENCE</scope>
</reference>
<sequence length="205" mass="23266">MSSSARELLIPATSWSTQPRKCSNLCKTSAPSSASLGHMVFAQLGLLPTAWPRRTTTTMLHGRWRKDYKASDMSSLHRAMKAMHLSRFDSAAAIRVLKGLEICSWEDGVHVGYLTTVPFYKPVERFRPHEETTNARRDRRSGPARCKLVRTGADGMEVELIWDGEYPGIIREEFTIRPDGRLEVKGRLSVEGRDLIVTQVYERYP</sequence>
<accession>A0A1D1ZME4</accession>
<evidence type="ECO:0000313" key="1">
    <source>
        <dbReference type="EMBL" id="JAT68001.1"/>
    </source>
</evidence>
<dbReference type="EMBL" id="GDKF01010621">
    <property type="protein sequence ID" value="JAT68001.1"/>
    <property type="molecule type" value="Transcribed_RNA"/>
</dbReference>
<name>A0A1D1ZME4_AUXPR</name>
<organism evidence="1">
    <name type="scientific">Auxenochlorella protothecoides</name>
    <name type="common">Green microalga</name>
    <name type="synonym">Chlorella protothecoides</name>
    <dbReference type="NCBI Taxonomy" id="3075"/>
    <lineage>
        <taxon>Eukaryota</taxon>
        <taxon>Viridiplantae</taxon>
        <taxon>Chlorophyta</taxon>
        <taxon>core chlorophytes</taxon>
        <taxon>Trebouxiophyceae</taxon>
        <taxon>Chlorellales</taxon>
        <taxon>Chlorellaceae</taxon>
        <taxon>Auxenochlorella</taxon>
    </lineage>
</organism>
<dbReference type="AlphaFoldDB" id="A0A1D1ZME4"/>
<gene>
    <name evidence="1" type="ORF">g.36653</name>
</gene>
<proteinExistence type="predicted"/>